<protein>
    <recommendedName>
        <fullName evidence="3">alpha-L-fucosidase</fullName>
        <ecNumber evidence="3">3.2.1.51</ecNumber>
    </recommendedName>
</protein>
<dbReference type="EMBL" id="BMIK01000001">
    <property type="protein sequence ID" value="GGC12553.1"/>
    <property type="molecule type" value="Genomic_DNA"/>
</dbReference>
<dbReference type="RefSeq" id="WP_188746154.1">
    <property type="nucleotide sequence ID" value="NZ_BMIK01000001.1"/>
</dbReference>
<dbReference type="PRINTS" id="PR00741">
    <property type="entry name" value="GLHYDRLASE29"/>
</dbReference>
<gene>
    <name evidence="10" type="ORF">GCM10011386_00240</name>
</gene>
<sequence>MKRINIGCFAIWFVCFNALGISAFAQTHSMSKAYHPPKDPLVQKKLADWQDLKFGLFMHWGTYSQWGVIESWTLCPEDESFISRGGAHGNNYVEYKESYENLQMTFNPVDFAPEKWVTAAKDAGMKYMIFTTKHHDGFCMFDTQETDYKITDASTPFSSNPRSNIADEIFKAFRTGGFMIGAYFSKPDWHNENYWWPYFPPKDRNPNYDPARYPERWQNFKNFTFNQIRELMTDYGRIDILWLDGGQVRPVEVAGKSGRDGSQYFNQDIDMPKIATMARALQPGLIMVDRTVAGEYENYTTPEQEVPDTPLPYPWETCMTIGGSWSYNPDDQFKSSLSLVQTLVKVVSRGGNLLLNIAPGPRGDWDPVAYERLKDIGNWMKVNSEGIYGSKPVAPYSVGNIYFTESENQSVIYAFWLSDKDEVSLPETLMIPLEKVAKKVKKVSLMGSDSALGWEQRADRIAVTVPHTLSAGNQIKYSAVFKIEF</sequence>
<dbReference type="EC" id="3.2.1.51" evidence="3"/>
<dbReference type="InterPro" id="IPR000933">
    <property type="entry name" value="Glyco_hydro_29"/>
</dbReference>
<dbReference type="Pfam" id="PF01120">
    <property type="entry name" value="Alpha_L_fucos"/>
    <property type="match status" value="1"/>
</dbReference>
<dbReference type="Gene3D" id="2.60.40.1180">
    <property type="entry name" value="Golgi alpha-mannosidase II"/>
    <property type="match status" value="1"/>
</dbReference>
<dbReference type="SMART" id="SM00812">
    <property type="entry name" value="Alpha_L_fucos"/>
    <property type="match status" value="1"/>
</dbReference>
<keyword evidence="6" id="KW-0326">Glycosidase</keyword>
<keyword evidence="11" id="KW-1185">Reference proteome</keyword>
<keyword evidence="5" id="KW-0378">Hydrolase</keyword>
<evidence type="ECO:0000259" key="8">
    <source>
        <dbReference type="Pfam" id="PF01120"/>
    </source>
</evidence>
<name>A0ABQ1L058_9SPHI</name>
<comment type="caution">
    <text evidence="10">The sequence shown here is derived from an EMBL/GenBank/DDBJ whole genome shotgun (WGS) entry which is preliminary data.</text>
</comment>
<dbReference type="PIRSF" id="PIRSF001092">
    <property type="entry name" value="Alpha-L-fucosidase"/>
    <property type="match status" value="1"/>
</dbReference>
<evidence type="ECO:0000256" key="6">
    <source>
        <dbReference type="ARBA" id="ARBA00023295"/>
    </source>
</evidence>
<dbReference type="Proteomes" id="UP000597338">
    <property type="component" value="Unassembled WGS sequence"/>
</dbReference>
<evidence type="ECO:0000256" key="3">
    <source>
        <dbReference type="ARBA" id="ARBA00012662"/>
    </source>
</evidence>
<evidence type="ECO:0000256" key="4">
    <source>
        <dbReference type="ARBA" id="ARBA00022729"/>
    </source>
</evidence>
<dbReference type="PANTHER" id="PTHR10030">
    <property type="entry name" value="ALPHA-L-FUCOSIDASE"/>
    <property type="match status" value="1"/>
</dbReference>
<organism evidence="10 11">
    <name type="scientific">Parapedobacter defluvii</name>
    <dbReference type="NCBI Taxonomy" id="2045106"/>
    <lineage>
        <taxon>Bacteria</taxon>
        <taxon>Pseudomonadati</taxon>
        <taxon>Bacteroidota</taxon>
        <taxon>Sphingobacteriia</taxon>
        <taxon>Sphingobacteriales</taxon>
        <taxon>Sphingobacteriaceae</taxon>
        <taxon>Parapedobacter</taxon>
    </lineage>
</organism>
<evidence type="ECO:0000313" key="11">
    <source>
        <dbReference type="Proteomes" id="UP000597338"/>
    </source>
</evidence>
<keyword evidence="4 7" id="KW-0732">Signal</keyword>
<feature type="domain" description="Alpha-L-fucosidase C-terminal" evidence="9">
    <location>
        <begin position="399"/>
        <end position="484"/>
    </location>
</feature>
<feature type="signal peptide" evidence="7">
    <location>
        <begin position="1"/>
        <end position="25"/>
    </location>
</feature>
<evidence type="ECO:0000256" key="2">
    <source>
        <dbReference type="ARBA" id="ARBA00007951"/>
    </source>
</evidence>
<comment type="similarity">
    <text evidence="2">Belongs to the glycosyl hydrolase 29 family.</text>
</comment>
<accession>A0ABQ1L058</accession>
<dbReference type="InterPro" id="IPR013780">
    <property type="entry name" value="Glyco_hydro_b"/>
</dbReference>
<evidence type="ECO:0000256" key="1">
    <source>
        <dbReference type="ARBA" id="ARBA00004071"/>
    </source>
</evidence>
<feature type="chain" id="PRO_5045118184" description="alpha-L-fucosidase" evidence="7">
    <location>
        <begin position="26"/>
        <end position="485"/>
    </location>
</feature>
<evidence type="ECO:0000259" key="9">
    <source>
        <dbReference type="Pfam" id="PF16757"/>
    </source>
</evidence>
<evidence type="ECO:0000313" key="10">
    <source>
        <dbReference type="EMBL" id="GGC12553.1"/>
    </source>
</evidence>
<evidence type="ECO:0000256" key="5">
    <source>
        <dbReference type="ARBA" id="ARBA00022801"/>
    </source>
</evidence>
<dbReference type="InterPro" id="IPR017853">
    <property type="entry name" value="GH"/>
</dbReference>
<evidence type="ECO:0000256" key="7">
    <source>
        <dbReference type="SAM" id="SignalP"/>
    </source>
</evidence>
<dbReference type="SUPFAM" id="SSF51445">
    <property type="entry name" value="(Trans)glycosidases"/>
    <property type="match status" value="1"/>
</dbReference>
<dbReference type="InterPro" id="IPR016286">
    <property type="entry name" value="FUC_metazoa-typ"/>
</dbReference>
<reference evidence="11" key="1">
    <citation type="journal article" date="2019" name="Int. J. Syst. Evol. Microbiol.">
        <title>The Global Catalogue of Microorganisms (GCM) 10K type strain sequencing project: providing services to taxonomists for standard genome sequencing and annotation.</title>
        <authorList>
            <consortium name="The Broad Institute Genomics Platform"/>
            <consortium name="The Broad Institute Genome Sequencing Center for Infectious Disease"/>
            <person name="Wu L."/>
            <person name="Ma J."/>
        </authorList>
    </citation>
    <scope>NUCLEOTIDE SEQUENCE [LARGE SCALE GENOMIC DNA]</scope>
    <source>
        <strain evidence="11">CGMCC 1.15342</strain>
    </source>
</reference>
<dbReference type="Pfam" id="PF16757">
    <property type="entry name" value="Fucosidase_C"/>
    <property type="match status" value="1"/>
</dbReference>
<dbReference type="InterPro" id="IPR031919">
    <property type="entry name" value="Fucosidase_C"/>
</dbReference>
<feature type="domain" description="Glycoside hydrolase family 29 N-terminal" evidence="8">
    <location>
        <begin position="25"/>
        <end position="385"/>
    </location>
</feature>
<dbReference type="Gene3D" id="3.20.20.80">
    <property type="entry name" value="Glycosidases"/>
    <property type="match status" value="1"/>
</dbReference>
<proteinExistence type="inferred from homology"/>
<dbReference type="PANTHER" id="PTHR10030:SF37">
    <property type="entry name" value="ALPHA-L-FUCOSIDASE-RELATED"/>
    <property type="match status" value="1"/>
</dbReference>
<comment type="function">
    <text evidence="1">Alpha-L-fucosidase is responsible for hydrolyzing the alpha-1,6-linked fucose joined to the reducing-end N-acetylglucosamine of the carbohydrate moieties of glycoproteins.</text>
</comment>
<dbReference type="InterPro" id="IPR057739">
    <property type="entry name" value="Glyco_hydro_29_N"/>
</dbReference>